<dbReference type="InterPro" id="IPR051012">
    <property type="entry name" value="CellSynth/LPSAsmb/PSIAsmb"/>
</dbReference>
<dbReference type="InterPro" id="IPR014266">
    <property type="entry name" value="PEP-CTERM_TPR_PrsT"/>
</dbReference>
<feature type="repeat" description="TPR" evidence="3">
    <location>
        <begin position="642"/>
        <end position="675"/>
    </location>
</feature>
<evidence type="ECO:0000256" key="4">
    <source>
        <dbReference type="SAM" id="SignalP"/>
    </source>
</evidence>
<evidence type="ECO:0000313" key="5">
    <source>
        <dbReference type="EMBL" id="MDZ5458591.1"/>
    </source>
</evidence>
<dbReference type="Pfam" id="PF13181">
    <property type="entry name" value="TPR_8"/>
    <property type="match status" value="2"/>
</dbReference>
<sequence>MKTSRRLSLSLSLCLLSSAALLGCGEDKDPTALIASARGYLEQNDPKAAAIQLKNALQKSPDLAEARVLLGRALLDQGDVVAAEVQVSKALELGGVQDDAVPLMANVLLVQGKADQVLARYAHASLSRPEAQAALHAALAQAHLTLNDRERGQAEIEAALALDPKLMAAQLLQVRLLASKPDLPGARKMVQDVLAQHPKSPEALLLQAALAQAAEDMDAAAQAYQQALALRKDLMAGYGGYIGLLNQQKKYDEADKQLAALKNQFPEHPQTRLLEAQSALRKRDIKGAREALQAVLKVAPNHPYALQLAGSVEYEDGALAQAIAYFTKANAQVPDSVPVRQALAQALLRAGETDKALATLQPLVEDKSPALAALNLSAQAYQQKGDLARAEALFKRAAALDPADKRTRVALALNQLARGDASALEVLQSTAAGDQGATADLALINERMRRREFEPALAAIDALEKKADGKALAPLLRAQVQLALKQPEKARQSLEQVLKAEPANLQAAAALAELDVRDKQFDAARKRFDGVLKADAHNVGAMLALARIRQAAGEPAPAVTKALQEAVRANPGDQTARLALVEQHLALKDNAAALVAAQEGVAALPDNPALLAALARVQALSGDFNQSVSSLNQVATKQPNSVQAQLMLAEVHLAAKNYDAALSAVERARSLAPRDFNVAQRAVAAYLAAGKPAQALSTARALQKEKDMAVAGLVLEGDIEGSQRHWREATAAYRAALAQQPDSTAAAVKVHSALLAQEDKAGAAAFANKWMADHAKDGGFMFHLSEVSLAQRDFPTAETRLNEALKLRQDDPIVLNNLAWVQVQLKRAEALATAEKANKLRPDTPAFMDTLATALAAAKQTDKALELQKKLVALDAKEPTWRLNLARLYLDAGKRNEARTELVELSKLGKDFNAQEEVQKLLKEL</sequence>
<dbReference type="RefSeq" id="WP_322466631.1">
    <property type="nucleotide sequence ID" value="NZ_JAXOJX010000032.1"/>
</dbReference>
<comment type="caution">
    <text evidence="5">The sequence shown here is derived from an EMBL/GenBank/DDBJ whole genome shotgun (WGS) entry which is preliminary data.</text>
</comment>
<organism evidence="5 6">
    <name type="scientific">Azohydromonas lata</name>
    <dbReference type="NCBI Taxonomy" id="45677"/>
    <lineage>
        <taxon>Bacteria</taxon>
        <taxon>Pseudomonadati</taxon>
        <taxon>Pseudomonadota</taxon>
        <taxon>Betaproteobacteria</taxon>
        <taxon>Burkholderiales</taxon>
        <taxon>Sphaerotilaceae</taxon>
        <taxon>Azohydromonas</taxon>
    </lineage>
</organism>
<dbReference type="InterPro" id="IPR019734">
    <property type="entry name" value="TPR_rpt"/>
</dbReference>
<evidence type="ECO:0000256" key="1">
    <source>
        <dbReference type="ARBA" id="ARBA00022737"/>
    </source>
</evidence>
<gene>
    <name evidence="5" type="primary">prsT</name>
    <name evidence="5" type="ORF">SM757_18590</name>
</gene>
<keyword evidence="6" id="KW-1185">Reference proteome</keyword>
<evidence type="ECO:0000256" key="2">
    <source>
        <dbReference type="ARBA" id="ARBA00022803"/>
    </source>
</evidence>
<dbReference type="SMART" id="SM00028">
    <property type="entry name" value="TPR"/>
    <property type="match status" value="14"/>
</dbReference>
<dbReference type="PROSITE" id="PS50005">
    <property type="entry name" value="TPR"/>
    <property type="match status" value="2"/>
</dbReference>
<reference evidence="5 6" key="1">
    <citation type="submission" date="2023-11" db="EMBL/GenBank/DDBJ databases">
        <title>Draft genome of Azohydromonas lata strain H1 (DSM1123), a polyhydroxyalkanoate producer.</title>
        <authorList>
            <person name="Traversa D."/>
            <person name="D'Addabbo P."/>
            <person name="Pazzani C."/>
            <person name="Manzari C."/>
            <person name="Chiara M."/>
            <person name="Scrascia M."/>
        </authorList>
    </citation>
    <scope>NUCLEOTIDE SEQUENCE [LARGE SCALE GENOMIC DNA]</scope>
    <source>
        <strain evidence="5 6">H1</strain>
    </source>
</reference>
<evidence type="ECO:0000313" key="6">
    <source>
        <dbReference type="Proteomes" id="UP001293718"/>
    </source>
</evidence>
<dbReference type="SUPFAM" id="SSF48452">
    <property type="entry name" value="TPR-like"/>
    <property type="match status" value="5"/>
</dbReference>
<feature type="repeat" description="TPR" evidence="3">
    <location>
        <begin position="371"/>
        <end position="404"/>
    </location>
</feature>
<name>A0ABU5IHH7_9BURK</name>
<feature type="chain" id="PRO_5047180498" evidence="4">
    <location>
        <begin position="23"/>
        <end position="925"/>
    </location>
</feature>
<dbReference type="EMBL" id="JAXOJX010000032">
    <property type="protein sequence ID" value="MDZ5458591.1"/>
    <property type="molecule type" value="Genomic_DNA"/>
</dbReference>
<dbReference type="Pfam" id="PF14559">
    <property type="entry name" value="TPR_19"/>
    <property type="match status" value="4"/>
</dbReference>
<keyword evidence="1" id="KW-0677">Repeat</keyword>
<dbReference type="Gene3D" id="1.25.40.10">
    <property type="entry name" value="Tetratricopeptide repeat domain"/>
    <property type="match status" value="5"/>
</dbReference>
<dbReference type="PANTHER" id="PTHR45586:SF1">
    <property type="entry name" value="LIPOPOLYSACCHARIDE ASSEMBLY PROTEIN B"/>
    <property type="match status" value="1"/>
</dbReference>
<dbReference type="PROSITE" id="PS51257">
    <property type="entry name" value="PROKAR_LIPOPROTEIN"/>
    <property type="match status" value="1"/>
</dbReference>
<dbReference type="Proteomes" id="UP001293718">
    <property type="component" value="Unassembled WGS sequence"/>
</dbReference>
<keyword evidence="4" id="KW-0732">Signal</keyword>
<accession>A0ABU5IHH7</accession>
<dbReference type="Pfam" id="PF13432">
    <property type="entry name" value="TPR_16"/>
    <property type="match status" value="2"/>
</dbReference>
<keyword evidence="2 3" id="KW-0802">TPR repeat</keyword>
<proteinExistence type="predicted"/>
<feature type="signal peptide" evidence="4">
    <location>
        <begin position="1"/>
        <end position="22"/>
    </location>
</feature>
<dbReference type="NCBIfam" id="TIGR02917">
    <property type="entry name" value="PEP_TPR_lipo"/>
    <property type="match status" value="1"/>
</dbReference>
<evidence type="ECO:0000256" key="3">
    <source>
        <dbReference type="PROSITE-ProRule" id="PRU00339"/>
    </source>
</evidence>
<dbReference type="PANTHER" id="PTHR45586">
    <property type="entry name" value="TPR REPEAT-CONTAINING PROTEIN PA4667"/>
    <property type="match status" value="1"/>
</dbReference>
<protein>
    <submittedName>
        <fullName evidence="5">XrtA/PEP-CTERM system TPR-repeat protein PrsT</fullName>
    </submittedName>
</protein>
<dbReference type="InterPro" id="IPR011990">
    <property type="entry name" value="TPR-like_helical_dom_sf"/>
</dbReference>